<dbReference type="Pfam" id="PF14698">
    <property type="entry name" value="ASL_C2"/>
    <property type="match status" value="1"/>
</dbReference>
<feature type="domain" description="Fumarate lyase N-terminal" evidence="5">
    <location>
        <begin position="12"/>
        <end position="308"/>
    </location>
</feature>
<proteinExistence type="inferred from homology"/>
<dbReference type="Gene3D" id="1.10.275.10">
    <property type="entry name" value="Fumarase/aspartase (N-terminal domain)"/>
    <property type="match status" value="1"/>
</dbReference>
<evidence type="ECO:0000313" key="7">
    <source>
        <dbReference type="EMBL" id="MBB6029726.1"/>
    </source>
</evidence>
<gene>
    <name evidence="4" type="primary">argH</name>
    <name evidence="7" type="ORF">HNQ05_001093</name>
</gene>
<dbReference type="SUPFAM" id="SSF48557">
    <property type="entry name" value="L-aspartase-like"/>
    <property type="match status" value="1"/>
</dbReference>
<dbReference type="InterPro" id="IPR008948">
    <property type="entry name" value="L-Aspartase-like"/>
</dbReference>
<dbReference type="InterPro" id="IPR029419">
    <property type="entry name" value="Arg_succ_lyase_C"/>
</dbReference>
<feature type="domain" description="Argininosuccinate lyase C-terminal" evidence="6">
    <location>
        <begin position="371"/>
        <end position="438"/>
    </location>
</feature>
<sequence>MAGEGSKKLWGGRFAVETDKLAEAFNNSLGFDRRLWREDLDGSRAHARMLAKQGILSEEEARTILEGLDRIQEEIEAGTFPWRDEYEDVHMNIEARLTELVGEVGGKLHTARSRNDQVATDLRLWLRRALGEAVDAQQQLARVLVAEAERHLEPPVILPGYTHLQRAQPLLLSHWFMAYYEMLARDTTRVLDALFRMDASPLGAAALAGTSFPIDRHFTAEQLGFSGPMRNSLDAVASRDFVLEALSAVAIGQLTLSRLAEELVLYSSFEFGFVTLPDAFATGSSIMPQKKNPDIPELIRAKAGRTIGDLVTLLTVVKGLPLAYNKDLQEDKEPVFDALDTYTSSLKLMAALLPGLVWHPEVTKRAAAGGFALATDLADYLTRKGLPFRQAHAVVGRIVRKLQEEGRDLDDLSLEELRSFSDRFDEDALTLLSVEGSVSSRDVFGGTAPEQVRARIAEAKKELEEDGS</sequence>
<dbReference type="PRINTS" id="PR00149">
    <property type="entry name" value="FUMRATELYASE"/>
</dbReference>
<evidence type="ECO:0000259" key="6">
    <source>
        <dbReference type="Pfam" id="PF14698"/>
    </source>
</evidence>
<dbReference type="RefSeq" id="WP_183677641.1">
    <property type="nucleotide sequence ID" value="NZ_JACHEZ010000003.1"/>
</dbReference>
<comment type="catalytic activity">
    <reaction evidence="4">
        <text>2-(N(omega)-L-arginino)succinate = fumarate + L-arginine</text>
        <dbReference type="Rhea" id="RHEA:24020"/>
        <dbReference type="ChEBI" id="CHEBI:29806"/>
        <dbReference type="ChEBI" id="CHEBI:32682"/>
        <dbReference type="ChEBI" id="CHEBI:57472"/>
        <dbReference type="EC" id="4.3.2.1"/>
    </reaction>
</comment>
<evidence type="ECO:0000256" key="4">
    <source>
        <dbReference type="HAMAP-Rule" id="MF_00006"/>
    </source>
</evidence>
<evidence type="ECO:0000313" key="8">
    <source>
        <dbReference type="Proteomes" id="UP000587579"/>
    </source>
</evidence>
<comment type="subcellular location">
    <subcellularLocation>
        <location evidence="4">Cytoplasm</location>
    </subcellularLocation>
</comment>
<dbReference type="Proteomes" id="UP000587579">
    <property type="component" value="Unassembled WGS sequence"/>
</dbReference>
<comment type="caution">
    <text evidence="7">The sequence shown here is derived from an EMBL/GenBank/DDBJ whole genome shotgun (WGS) entry which is preliminary data.</text>
</comment>
<dbReference type="InterPro" id="IPR024083">
    <property type="entry name" value="Fumarase/histidase_N"/>
</dbReference>
<keyword evidence="8" id="KW-1185">Reference proteome</keyword>
<dbReference type="PANTHER" id="PTHR43814">
    <property type="entry name" value="ARGININOSUCCINATE LYASE"/>
    <property type="match status" value="1"/>
</dbReference>
<dbReference type="InterPro" id="IPR020557">
    <property type="entry name" value="Fumarate_lyase_CS"/>
</dbReference>
<keyword evidence="3 4" id="KW-0055">Arginine biosynthesis</keyword>
<dbReference type="EMBL" id="JACHEZ010000003">
    <property type="protein sequence ID" value="MBB6029726.1"/>
    <property type="molecule type" value="Genomic_DNA"/>
</dbReference>
<evidence type="ECO:0000256" key="1">
    <source>
        <dbReference type="ARBA" id="ARBA00004941"/>
    </source>
</evidence>
<dbReference type="InterPro" id="IPR000362">
    <property type="entry name" value="Fumarate_lyase_fam"/>
</dbReference>
<dbReference type="Pfam" id="PF00206">
    <property type="entry name" value="Lyase_1"/>
    <property type="match status" value="1"/>
</dbReference>
<dbReference type="Gene3D" id="1.10.40.30">
    <property type="entry name" value="Fumarase/aspartase (C-terminal domain)"/>
    <property type="match status" value="1"/>
</dbReference>
<comment type="pathway">
    <text evidence="1 4">Amino-acid biosynthesis; L-arginine biosynthesis; L-arginine from L-ornithine and carbamoyl phosphate: step 3/3.</text>
</comment>
<dbReference type="CDD" id="cd01359">
    <property type="entry name" value="Argininosuccinate_lyase"/>
    <property type="match status" value="1"/>
</dbReference>
<comment type="similarity">
    <text evidence="4">Belongs to the lyase 1 family. Argininosuccinate lyase subfamily.</text>
</comment>
<evidence type="ECO:0000256" key="3">
    <source>
        <dbReference type="ARBA" id="ARBA00022571"/>
    </source>
</evidence>
<dbReference type="PRINTS" id="PR00145">
    <property type="entry name" value="ARGSUCLYASE"/>
</dbReference>
<dbReference type="PANTHER" id="PTHR43814:SF1">
    <property type="entry name" value="ARGININOSUCCINATE LYASE"/>
    <property type="match status" value="1"/>
</dbReference>
<dbReference type="NCBIfam" id="TIGR00838">
    <property type="entry name" value="argH"/>
    <property type="match status" value="1"/>
</dbReference>
<dbReference type="EC" id="4.3.2.1" evidence="2 4"/>
<keyword evidence="4" id="KW-0028">Amino-acid biosynthesis</keyword>
<organism evidence="7 8">
    <name type="scientific">Oceanithermus desulfurans</name>
    <dbReference type="NCBI Taxonomy" id="227924"/>
    <lineage>
        <taxon>Bacteria</taxon>
        <taxon>Thermotogati</taxon>
        <taxon>Deinococcota</taxon>
        <taxon>Deinococci</taxon>
        <taxon>Thermales</taxon>
        <taxon>Thermaceae</taxon>
        <taxon>Oceanithermus</taxon>
    </lineage>
</organism>
<reference evidence="7 8" key="1">
    <citation type="submission" date="2020-08" db="EMBL/GenBank/DDBJ databases">
        <title>Genomic Encyclopedia of Type Strains, Phase IV (KMG-IV): sequencing the most valuable type-strain genomes for metagenomic binning, comparative biology and taxonomic classification.</title>
        <authorList>
            <person name="Goeker M."/>
        </authorList>
    </citation>
    <scope>NUCLEOTIDE SEQUENCE [LARGE SCALE GENOMIC DNA]</scope>
    <source>
        <strain evidence="7 8">DSM 15757</strain>
    </source>
</reference>
<protein>
    <recommendedName>
        <fullName evidence="2 4">Argininosuccinate lyase</fullName>
        <shortName evidence="4">ASAL</shortName>
        <ecNumber evidence="2 4">4.3.2.1</ecNumber>
    </recommendedName>
    <alternativeName>
        <fullName evidence="4">Arginosuccinase</fullName>
    </alternativeName>
</protein>
<dbReference type="PROSITE" id="PS00163">
    <property type="entry name" value="FUMARATE_LYASES"/>
    <property type="match status" value="1"/>
</dbReference>
<accession>A0ABR6P2V1</accession>
<dbReference type="Gene3D" id="1.20.200.10">
    <property type="entry name" value="Fumarase/aspartase (Central domain)"/>
    <property type="match status" value="1"/>
</dbReference>
<dbReference type="InterPro" id="IPR022761">
    <property type="entry name" value="Fumarate_lyase_N"/>
</dbReference>
<keyword evidence="4 7" id="KW-0456">Lyase</keyword>
<dbReference type="InterPro" id="IPR009049">
    <property type="entry name" value="Argininosuccinate_lyase"/>
</dbReference>
<evidence type="ECO:0000256" key="2">
    <source>
        <dbReference type="ARBA" id="ARBA00012338"/>
    </source>
</evidence>
<evidence type="ECO:0000259" key="5">
    <source>
        <dbReference type="Pfam" id="PF00206"/>
    </source>
</evidence>
<dbReference type="GO" id="GO:0004056">
    <property type="term" value="F:argininosuccinate lyase activity"/>
    <property type="evidence" value="ECO:0007669"/>
    <property type="project" value="UniProtKB-EC"/>
</dbReference>
<keyword evidence="4" id="KW-0963">Cytoplasm</keyword>
<name>A0ABR6P2V1_9DEIN</name>
<dbReference type="HAMAP" id="MF_00006">
    <property type="entry name" value="Arg_succ_lyase"/>
    <property type="match status" value="1"/>
</dbReference>